<keyword evidence="3" id="KW-1185">Reference proteome</keyword>
<reference evidence="2" key="1">
    <citation type="journal article" date="2014" name="Int. J. Syst. Evol. Microbiol.">
        <title>Complete genome sequence of Corynebacterium casei LMG S-19264T (=DSM 44701T), isolated from a smear-ripened cheese.</title>
        <authorList>
            <consortium name="US DOE Joint Genome Institute (JGI-PGF)"/>
            <person name="Walter F."/>
            <person name="Albersmeier A."/>
            <person name="Kalinowski J."/>
            <person name="Ruckert C."/>
        </authorList>
    </citation>
    <scope>NUCLEOTIDE SEQUENCE</scope>
    <source>
        <strain evidence="2">CGMCC 1.15095</strain>
    </source>
</reference>
<evidence type="ECO:0000313" key="3">
    <source>
        <dbReference type="Proteomes" id="UP000608154"/>
    </source>
</evidence>
<keyword evidence="1" id="KW-0472">Membrane</keyword>
<proteinExistence type="predicted"/>
<keyword evidence="1" id="KW-0812">Transmembrane</keyword>
<evidence type="ECO:0000313" key="2">
    <source>
        <dbReference type="EMBL" id="GGB98337.1"/>
    </source>
</evidence>
<reference evidence="2" key="2">
    <citation type="submission" date="2020-09" db="EMBL/GenBank/DDBJ databases">
        <authorList>
            <person name="Sun Q."/>
            <person name="Zhou Y."/>
        </authorList>
    </citation>
    <scope>NUCLEOTIDE SEQUENCE</scope>
    <source>
        <strain evidence="2">CGMCC 1.15095</strain>
    </source>
</reference>
<dbReference type="RefSeq" id="WP_188770261.1">
    <property type="nucleotide sequence ID" value="NZ_BMHK01000008.1"/>
</dbReference>
<dbReference type="EMBL" id="BMHK01000008">
    <property type="protein sequence ID" value="GGB98337.1"/>
    <property type="molecule type" value="Genomic_DNA"/>
</dbReference>
<dbReference type="AlphaFoldDB" id="A0A916TST3"/>
<name>A0A916TST3_9SPHN</name>
<sequence length="61" mass="6408">MNTAATIVSIIAVLGALILATSSAQFRNLGMSRMLRLALIWGAIIIGLVLVVQLTGLSLEQ</sequence>
<comment type="caution">
    <text evidence="2">The sequence shown here is derived from an EMBL/GenBank/DDBJ whole genome shotgun (WGS) entry which is preliminary data.</text>
</comment>
<gene>
    <name evidence="2" type="ORF">GCM10011494_16040</name>
</gene>
<evidence type="ECO:0000256" key="1">
    <source>
        <dbReference type="SAM" id="Phobius"/>
    </source>
</evidence>
<dbReference type="Proteomes" id="UP000608154">
    <property type="component" value="Unassembled WGS sequence"/>
</dbReference>
<organism evidence="2 3">
    <name type="scientific">Novosphingobium endophyticum</name>
    <dbReference type="NCBI Taxonomy" id="1955250"/>
    <lineage>
        <taxon>Bacteria</taxon>
        <taxon>Pseudomonadati</taxon>
        <taxon>Pseudomonadota</taxon>
        <taxon>Alphaproteobacteria</taxon>
        <taxon>Sphingomonadales</taxon>
        <taxon>Sphingomonadaceae</taxon>
        <taxon>Novosphingobium</taxon>
    </lineage>
</organism>
<feature type="transmembrane region" description="Helical" evidence="1">
    <location>
        <begin position="34"/>
        <end position="59"/>
    </location>
</feature>
<protein>
    <submittedName>
        <fullName evidence="2">Uncharacterized protein</fullName>
    </submittedName>
</protein>
<accession>A0A916TST3</accession>
<keyword evidence="1" id="KW-1133">Transmembrane helix</keyword>